<evidence type="ECO:0000256" key="7">
    <source>
        <dbReference type="SAM" id="Coils"/>
    </source>
</evidence>
<keyword evidence="2" id="KW-0963">Cytoplasm</keyword>
<feature type="transmembrane region" description="Helical" evidence="8">
    <location>
        <begin position="389"/>
        <end position="407"/>
    </location>
</feature>
<keyword evidence="8" id="KW-1133">Transmembrane helix</keyword>
<dbReference type="PANTHER" id="PTHR46630">
    <property type="entry name" value="TETRATRICOPEPTIDE REPEAT PROTEIN 29"/>
    <property type="match status" value="1"/>
</dbReference>
<keyword evidence="7" id="KW-0175">Coiled coil</keyword>
<dbReference type="InterPro" id="IPR011990">
    <property type="entry name" value="TPR-like_helical_dom_sf"/>
</dbReference>
<feature type="coiled-coil region" evidence="7">
    <location>
        <begin position="160"/>
        <end position="187"/>
    </location>
</feature>
<evidence type="ECO:0000256" key="6">
    <source>
        <dbReference type="PROSITE-ProRule" id="PRU00339"/>
    </source>
</evidence>
<feature type="repeat" description="TPR" evidence="6">
    <location>
        <begin position="241"/>
        <end position="274"/>
    </location>
</feature>
<dbReference type="PROSITE" id="PS50005">
    <property type="entry name" value="TPR"/>
    <property type="match status" value="2"/>
</dbReference>
<dbReference type="GO" id="GO:0005737">
    <property type="term" value="C:cytoplasm"/>
    <property type="evidence" value="ECO:0007669"/>
    <property type="project" value="UniProtKB-SubCell"/>
</dbReference>
<keyword evidence="8" id="KW-0812">Transmembrane</keyword>
<keyword evidence="3" id="KW-0677">Repeat</keyword>
<dbReference type="Proteomes" id="UP000652681">
    <property type="component" value="Unassembled WGS sequence"/>
</dbReference>
<keyword evidence="10" id="KW-1185">Reference proteome</keyword>
<dbReference type="InterPro" id="IPR019734">
    <property type="entry name" value="TPR_rpt"/>
</dbReference>
<feature type="repeat" description="TPR" evidence="6">
    <location>
        <begin position="281"/>
        <end position="314"/>
    </location>
</feature>
<sequence length="412" mass="47774">MGLKPFLKYAFRVLLILFSTGFTSYGQTFKQFIESDDIDTKCGIAEELSLEYVVSDLDSLRMMGESLLKFSNKLQSKKGINMSYYVIGNYLTRTAKEQEGMELLRQAKNYYLSIENYNLVTSILNEIGNAYQYLGKHEESCKWYEQSLKYGEFASDEYVMHAARINLAQAYNHLEKYEQAKEQAEQYRDWVLKLGSLKSSSNAFAVLGSIELNQGKNKQAIYYFEQCYKFAVRAGDNSGQGHAFTNIGIAKYLEGDMDESERYFKEALEFRKQVRNVAMTCDAYLNYGGILYERGKNEAAIENYETGLNLARKHKKYTNEIEFLEALKELYATYDPKKIEELDHDIELAQKLQTYFDHDQQKIDDVLASELRESDKIRKSGFVSESNRWPFYIGASILFVGFFFLVVRKKLN</sequence>
<dbReference type="AlphaFoldDB" id="A0A8J6TRN4"/>
<evidence type="ECO:0000313" key="10">
    <source>
        <dbReference type="Proteomes" id="UP000652681"/>
    </source>
</evidence>
<evidence type="ECO:0000256" key="8">
    <source>
        <dbReference type="SAM" id="Phobius"/>
    </source>
</evidence>
<accession>A0A8J6TRN4</accession>
<dbReference type="RefSeq" id="WP_163490436.1">
    <property type="nucleotide sequence ID" value="NZ_JACVEL010000001.1"/>
</dbReference>
<evidence type="ECO:0000256" key="4">
    <source>
        <dbReference type="ARBA" id="ARBA00022803"/>
    </source>
</evidence>
<dbReference type="EMBL" id="JACVEL010000001">
    <property type="protein sequence ID" value="MBC9811242.1"/>
    <property type="molecule type" value="Genomic_DNA"/>
</dbReference>
<name>A0A8J6TRN4_9FLAO</name>
<gene>
    <name evidence="9" type="ORF">H9Y05_02025</name>
</gene>
<comment type="subcellular location">
    <subcellularLocation>
        <location evidence="1">Cytoplasm</location>
    </subcellularLocation>
</comment>
<dbReference type="SUPFAM" id="SSF48452">
    <property type="entry name" value="TPR-like"/>
    <property type="match status" value="2"/>
</dbReference>
<reference evidence="9" key="1">
    <citation type="submission" date="2020-09" db="EMBL/GenBank/DDBJ databases">
        <title>Taishania pollutisoli gen. nov., sp. nov., Isolated from Tetrabromobisphenol A-Contaminated Soil.</title>
        <authorList>
            <person name="Chen Q."/>
        </authorList>
    </citation>
    <scope>NUCLEOTIDE SEQUENCE</scope>
    <source>
        <strain evidence="9">CZZ-1</strain>
    </source>
</reference>
<evidence type="ECO:0000256" key="3">
    <source>
        <dbReference type="ARBA" id="ARBA00022737"/>
    </source>
</evidence>
<dbReference type="InterPro" id="IPR051476">
    <property type="entry name" value="Bac_ResReg_Asp_Phosphatase"/>
</dbReference>
<dbReference type="SMART" id="SM00028">
    <property type="entry name" value="TPR"/>
    <property type="match status" value="4"/>
</dbReference>
<dbReference type="PANTHER" id="PTHR46630:SF1">
    <property type="entry name" value="TETRATRICOPEPTIDE REPEAT PROTEIN 29"/>
    <property type="match status" value="1"/>
</dbReference>
<comment type="caution">
    <text evidence="9">The sequence shown here is derived from an EMBL/GenBank/DDBJ whole genome shotgun (WGS) entry which is preliminary data.</text>
</comment>
<evidence type="ECO:0000256" key="2">
    <source>
        <dbReference type="ARBA" id="ARBA00022490"/>
    </source>
</evidence>
<keyword evidence="8" id="KW-0472">Membrane</keyword>
<evidence type="ECO:0000256" key="1">
    <source>
        <dbReference type="ARBA" id="ARBA00004496"/>
    </source>
</evidence>
<evidence type="ECO:0000256" key="5">
    <source>
        <dbReference type="ARBA" id="ARBA00038253"/>
    </source>
</evidence>
<dbReference type="Gene3D" id="1.25.40.10">
    <property type="entry name" value="Tetratricopeptide repeat domain"/>
    <property type="match status" value="2"/>
</dbReference>
<comment type="similarity">
    <text evidence="5">Belongs to the Rap family.</text>
</comment>
<protein>
    <submittedName>
        <fullName evidence="9">Tetratricopeptide repeat protein</fullName>
    </submittedName>
</protein>
<evidence type="ECO:0000313" key="9">
    <source>
        <dbReference type="EMBL" id="MBC9811242.1"/>
    </source>
</evidence>
<keyword evidence="4 6" id="KW-0802">TPR repeat</keyword>
<proteinExistence type="inferred from homology"/>
<dbReference type="Pfam" id="PF13424">
    <property type="entry name" value="TPR_12"/>
    <property type="match status" value="2"/>
</dbReference>
<organism evidence="9 10">
    <name type="scientific">Taishania pollutisoli</name>
    <dbReference type="NCBI Taxonomy" id="2766479"/>
    <lineage>
        <taxon>Bacteria</taxon>
        <taxon>Pseudomonadati</taxon>
        <taxon>Bacteroidota</taxon>
        <taxon>Flavobacteriia</taxon>
        <taxon>Flavobacteriales</taxon>
        <taxon>Crocinitomicaceae</taxon>
        <taxon>Taishania</taxon>
    </lineage>
</organism>